<proteinExistence type="evidence at transcript level"/>
<feature type="transmembrane region" description="Helical" evidence="7">
    <location>
        <begin position="39"/>
        <end position="56"/>
    </location>
</feature>
<reference evidence="8" key="1">
    <citation type="journal article" date="2018" name="New Phytol.">
        <title>Isoprenoid biosynthesis in the diatom Haslea ostrearia.</title>
        <authorList>
            <person name="Athanasakoglou A."/>
            <person name="Grypioti E."/>
            <person name="Michailidou S."/>
            <person name="Ignea C."/>
            <person name="Makris A.M."/>
            <person name="Kalantidis K."/>
            <person name="Masse G."/>
            <person name="Argiriou A."/>
            <person name="Verret F."/>
            <person name="Kampranis S.C."/>
        </authorList>
    </citation>
    <scope>NUCLEOTIDE SEQUENCE</scope>
    <source>
        <strain evidence="8">NCC 153.8</strain>
    </source>
</reference>
<evidence type="ECO:0000256" key="4">
    <source>
        <dbReference type="ARBA" id="ARBA00022842"/>
    </source>
</evidence>
<dbReference type="GO" id="GO:0004161">
    <property type="term" value="F:dimethylallyltranstransferase activity"/>
    <property type="evidence" value="ECO:0007669"/>
    <property type="project" value="TreeGrafter"/>
</dbReference>
<dbReference type="SFLD" id="SFLDG01017">
    <property type="entry name" value="Polyprenyl_Transferase_Like"/>
    <property type="match status" value="1"/>
</dbReference>
<evidence type="ECO:0000256" key="2">
    <source>
        <dbReference type="ARBA" id="ARBA00022679"/>
    </source>
</evidence>
<dbReference type="GO" id="GO:0046872">
    <property type="term" value="F:metal ion binding"/>
    <property type="evidence" value="ECO:0007669"/>
    <property type="project" value="UniProtKB-KW"/>
</dbReference>
<keyword evidence="3" id="KW-0479">Metal-binding</keyword>
<dbReference type="PANTHER" id="PTHR11525:SF0">
    <property type="entry name" value="FARNESYL PYROPHOSPHATE SYNTHASE"/>
    <property type="match status" value="1"/>
</dbReference>
<dbReference type="InterPro" id="IPR039702">
    <property type="entry name" value="FPS1-like"/>
</dbReference>
<evidence type="ECO:0000256" key="1">
    <source>
        <dbReference type="ARBA" id="ARBA00001946"/>
    </source>
</evidence>
<dbReference type="GO" id="GO:0045337">
    <property type="term" value="P:farnesyl diphosphate biosynthetic process"/>
    <property type="evidence" value="ECO:0007669"/>
    <property type="project" value="TreeGrafter"/>
</dbReference>
<keyword evidence="7" id="KW-0812">Transmembrane</keyword>
<dbReference type="CDD" id="cd00685">
    <property type="entry name" value="Trans_IPPS_HT"/>
    <property type="match status" value="1"/>
</dbReference>
<dbReference type="InterPro" id="IPR000092">
    <property type="entry name" value="Polyprenyl_synt"/>
</dbReference>
<comment type="similarity">
    <text evidence="6">Belongs to the FPP/GGPP synthase family.</text>
</comment>
<comment type="pathway">
    <text evidence="5">Pheromone biosynthesis.</text>
</comment>
<keyword evidence="2 6" id="KW-0808">Transferase</keyword>
<dbReference type="InterPro" id="IPR033749">
    <property type="entry name" value="Polyprenyl_synt_CS"/>
</dbReference>
<dbReference type="AlphaFoldDB" id="A0A3G5BBW5"/>
<keyword evidence="7" id="KW-0472">Membrane</keyword>
<dbReference type="GO" id="GO:0042811">
    <property type="term" value="P:pheromone biosynthetic process"/>
    <property type="evidence" value="ECO:0007669"/>
    <property type="project" value="UniProtKB-ARBA"/>
</dbReference>
<dbReference type="GO" id="GO:0004337">
    <property type="term" value="F:(2E,6E)-farnesyl diphosphate synthase activity"/>
    <property type="evidence" value="ECO:0007669"/>
    <property type="project" value="TreeGrafter"/>
</dbReference>
<dbReference type="PANTHER" id="PTHR11525">
    <property type="entry name" value="FARNESYL-PYROPHOSPHATE SYNTHETASE"/>
    <property type="match status" value="1"/>
</dbReference>
<dbReference type="PROSITE" id="PS00723">
    <property type="entry name" value="POLYPRENYL_SYNTHASE_1"/>
    <property type="match status" value="1"/>
</dbReference>
<dbReference type="SUPFAM" id="SSF48576">
    <property type="entry name" value="Terpenoid synthases"/>
    <property type="match status" value="1"/>
</dbReference>
<dbReference type="SFLD" id="SFLDS00005">
    <property type="entry name" value="Isoprenoid_Synthase_Type_I"/>
    <property type="match status" value="1"/>
</dbReference>
<sequence length="433" mass="49344">MSSLVIPVVVAGVAAANLTDKLDVFATFFFDMEINEQIAFLALVFAVIFAAVGLSSSSSSKKEAIDVVKDHGSYALSKKPVAYPYQQIVAAKTDKEKFLCLYPTLRDEMLEHMKQNNEMIPEAVSWAQRMMDYTVPGGKLNRGTTVLAVFQTLKGRTLTELEVAQACVLGWTIEFLQAFFLVADDVMDGSKTRRGQPCWYLLENVKLISINDAFLLESFVFSILKKHFVHLPCYSRLVDLTLDIVQKTEFGQLLDLTSQEEGTIDLSRFTLERYKLIVKYKTAFYSFYLSVAMGMNMCGITDESAYDVAKEICMIMGEYFQIQDDYLDCYGDPKHIGKVGTDIQDNKCSWLVVQALDRCSDSQRKLLEENYGRWDDKKVENVKALYRELGLENVFKAYEEESYVKIQALLQQVKAMPKEVFEIFLSKIYKRSK</sequence>
<dbReference type="EMBL" id="MH720291">
    <property type="protein sequence ID" value="AYV97141.1"/>
    <property type="molecule type" value="mRNA"/>
</dbReference>
<dbReference type="Pfam" id="PF00348">
    <property type="entry name" value="polyprenyl_synt"/>
    <property type="match status" value="1"/>
</dbReference>
<dbReference type="FunFam" id="1.10.600.10:FF:000021">
    <property type="entry name" value="Farnesyl pyrophosphate synthase"/>
    <property type="match status" value="1"/>
</dbReference>
<evidence type="ECO:0000256" key="6">
    <source>
        <dbReference type="RuleBase" id="RU004466"/>
    </source>
</evidence>
<dbReference type="Gene3D" id="1.10.600.10">
    <property type="entry name" value="Farnesyl Diphosphate Synthase"/>
    <property type="match status" value="1"/>
</dbReference>
<organism evidence="8">
    <name type="scientific">Haslea ostrearia</name>
    <name type="common">Marine diatom</name>
    <dbReference type="NCBI Taxonomy" id="67476"/>
    <lineage>
        <taxon>Eukaryota</taxon>
        <taxon>Sar</taxon>
        <taxon>Stramenopiles</taxon>
        <taxon>Ochrophyta</taxon>
        <taxon>Bacillariophyta</taxon>
        <taxon>Bacillariophyceae</taxon>
        <taxon>Bacillariophycidae</taxon>
        <taxon>Naviculales</taxon>
        <taxon>Naviculaceae</taxon>
        <taxon>Haslea</taxon>
    </lineage>
</organism>
<evidence type="ECO:0000313" key="8">
    <source>
        <dbReference type="EMBL" id="AYV97141.1"/>
    </source>
</evidence>
<dbReference type="GO" id="GO:0005737">
    <property type="term" value="C:cytoplasm"/>
    <property type="evidence" value="ECO:0007669"/>
    <property type="project" value="TreeGrafter"/>
</dbReference>
<evidence type="ECO:0000256" key="3">
    <source>
        <dbReference type="ARBA" id="ARBA00022723"/>
    </source>
</evidence>
<dbReference type="PROSITE" id="PS00444">
    <property type="entry name" value="POLYPRENYL_SYNTHASE_2"/>
    <property type="match status" value="1"/>
</dbReference>
<evidence type="ECO:0000256" key="7">
    <source>
        <dbReference type="SAM" id="Phobius"/>
    </source>
</evidence>
<protein>
    <submittedName>
        <fullName evidence="8">Trans-prenyltransferase 1</fullName>
    </submittedName>
</protein>
<comment type="cofactor">
    <cofactor evidence="1">
        <name>Mg(2+)</name>
        <dbReference type="ChEBI" id="CHEBI:18420"/>
    </cofactor>
</comment>
<name>A0A3G5BBW5_HASOS</name>
<dbReference type="InterPro" id="IPR008949">
    <property type="entry name" value="Isoprenoid_synthase_dom_sf"/>
</dbReference>
<accession>A0A3G5BBW5</accession>
<evidence type="ECO:0000256" key="5">
    <source>
        <dbReference type="ARBA" id="ARBA00033740"/>
    </source>
</evidence>
<keyword evidence="7" id="KW-1133">Transmembrane helix</keyword>
<keyword evidence="4" id="KW-0460">Magnesium</keyword>